<dbReference type="Pfam" id="PF00176">
    <property type="entry name" value="SNF2-rel_dom"/>
    <property type="match status" value="1"/>
</dbReference>
<organism evidence="4 5">
    <name type="scientific">Caenorhabditis japonica</name>
    <dbReference type="NCBI Taxonomy" id="281687"/>
    <lineage>
        <taxon>Eukaryota</taxon>
        <taxon>Metazoa</taxon>
        <taxon>Ecdysozoa</taxon>
        <taxon>Nematoda</taxon>
        <taxon>Chromadorea</taxon>
        <taxon>Rhabditida</taxon>
        <taxon>Rhabditina</taxon>
        <taxon>Rhabditomorpha</taxon>
        <taxon>Rhabditoidea</taxon>
        <taxon>Rhabditidae</taxon>
        <taxon>Peloderinae</taxon>
        <taxon>Caenorhabditis</taxon>
    </lineage>
</organism>
<dbReference type="GO" id="GO:0005524">
    <property type="term" value="F:ATP binding"/>
    <property type="evidence" value="ECO:0007669"/>
    <property type="project" value="InterPro"/>
</dbReference>
<dbReference type="PANTHER" id="PTHR36498">
    <property type="entry name" value="TATA-BINDING PROTEIN-ASSOCIATED FACTOR 172"/>
    <property type="match status" value="1"/>
</dbReference>
<reference evidence="5" key="1">
    <citation type="submission" date="2010-08" db="EMBL/GenBank/DDBJ databases">
        <authorList>
            <consortium name="Caenorhabditis japonica Sequencing Consortium"/>
            <person name="Wilson R.K."/>
        </authorList>
    </citation>
    <scope>NUCLEOTIDE SEQUENCE [LARGE SCALE GENOMIC DNA]</scope>
    <source>
        <strain evidence="5">DF5081</strain>
    </source>
</reference>
<keyword evidence="1" id="KW-0378">Hydrolase</keyword>
<evidence type="ECO:0000313" key="5">
    <source>
        <dbReference type="Proteomes" id="UP000005237"/>
    </source>
</evidence>
<dbReference type="SUPFAM" id="SSF52540">
    <property type="entry name" value="P-loop containing nucleoside triphosphate hydrolases"/>
    <property type="match status" value="1"/>
</dbReference>
<dbReference type="Pfam" id="PF00271">
    <property type="entry name" value="Helicase_C"/>
    <property type="match status" value="1"/>
</dbReference>
<dbReference type="EnsemblMetazoa" id="CJA43127.1">
    <property type="protein sequence ID" value="CJA43127.1"/>
    <property type="gene ID" value="WBGene00218975"/>
</dbReference>
<dbReference type="AlphaFoldDB" id="A0A8R1ESA6"/>
<evidence type="ECO:0000313" key="4">
    <source>
        <dbReference type="EnsemblMetazoa" id="CJA43127.1"/>
    </source>
</evidence>
<dbReference type="SMART" id="SM00490">
    <property type="entry name" value="HELICc"/>
    <property type="match status" value="1"/>
</dbReference>
<proteinExistence type="predicted"/>
<dbReference type="InterPro" id="IPR027417">
    <property type="entry name" value="P-loop_NTPase"/>
</dbReference>
<dbReference type="GO" id="GO:0003677">
    <property type="term" value="F:DNA binding"/>
    <property type="evidence" value="ECO:0007669"/>
    <property type="project" value="InterPro"/>
</dbReference>
<dbReference type="InterPro" id="IPR044972">
    <property type="entry name" value="Mot1"/>
</dbReference>
<feature type="domain" description="Helicase C-terminal" evidence="3">
    <location>
        <begin position="161"/>
        <end position="329"/>
    </location>
</feature>
<keyword evidence="5" id="KW-1185">Reference proteome</keyword>
<dbReference type="InterPro" id="IPR000330">
    <property type="entry name" value="SNF2_N"/>
</dbReference>
<dbReference type="PANTHER" id="PTHR36498:SF1">
    <property type="entry name" value="TATA-BINDING PROTEIN-ASSOCIATED FACTOR 172"/>
    <property type="match status" value="1"/>
</dbReference>
<reference evidence="4" key="2">
    <citation type="submission" date="2022-06" db="UniProtKB">
        <authorList>
            <consortium name="EnsemblMetazoa"/>
        </authorList>
    </citation>
    <scope>IDENTIFICATION</scope>
    <source>
        <strain evidence="4">DF5081</strain>
    </source>
</reference>
<accession>A0A8R1ESA6</accession>
<sequence length="394" mass="43816">MPGYLGTEKQFRSQFLKRIMKCRLPKANETDLKAGSAAIGQLHKLILPFVMRRLKTDVLKELPDKNVQDYECELTEDQKEIYRFIVNKCTSNHEDLKNKTGISSLVCLIALRKLTDHPMLVHDTLRNIGAPQEILHKALTARSGKMEALKQLLIECKICKDPDEEVLETDEIGGLEEVAGHRALIFCQWKTSAKLVSDKLKSGEFGSVVPHLMLDGNVPPEERMSMVHRFNEDKTIDVLILTTHVGGVGLNLTGADTVIFLDHDWNPMKDLQAIDRAHRLGQTRNVNVYRLITQGTVEEKVMSLAKFKLNTAQALIGADNTSMMTMETGELMNMFTLDGDEKKPSVSSGGTPAKKLKSSGGGGSAGGVEEVDLANMWDESQYDDFQVGSFLQNT</sequence>
<evidence type="ECO:0000256" key="1">
    <source>
        <dbReference type="ARBA" id="ARBA00022801"/>
    </source>
</evidence>
<evidence type="ECO:0000256" key="2">
    <source>
        <dbReference type="SAM" id="MobiDB-lite"/>
    </source>
</evidence>
<dbReference type="PROSITE" id="PS51194">
    <property type="entry name" value="HELICASE_CTER"/>
    <property type="match status" value="1"/>
</dbReference>
<evidence type="ECO:0000259" key="3">
    <source>
        <dbReference type="PROSITE" id="PS51194"/>
    </source>
</evidence>
<protein>
    <submittedName>
        <fullName evidence="4">Helicase C-terminal domain-containing protein</fullName>
    </submittedName>
</protein>
<dbReference type="Proteomes" id="UP000005237">
    <property type="component" value="Unassembled WGS sequence"/>
</dbReference>
<dbReference type="InterPro" id="IPR049730">
    <property type="entry name" value="SNF2/RAD54-like_C"/>
</dbReference>
<dbReference type="GO" id="GO:0016887">
    <property type="term" value="F:ATP hydrolysis activity"/>
    <property type="evidence" value="ECO:0007669"/>
    <property type="project" value="InterPro"/>
</dbReference>
<dbReference type="CDD" id="cd18793">
    <property type="entry name" value="SF2_C_SNF"/>
    <property type="match status" value="1"/>
</dbReference>
<name>A0A8R1ESA6_CAEJA</name>
<dbReference type="GO" id="GO:0017025">
    <property type="term" value="F:TBP-class protein binding"/>
    <property type="evidence" value="ECO:0007669"/>
    <property type="project" value="InterPro"/>
</dbReference>
<dbReference type="Gene3D" id="3.40.50.300">
    <property type="entry name" value="P-loop containing nucleotide triphosphate hydrolases"/>
    <property type="match status" value="1"/>
</dbReference>
<dbReference type="InterPro" id="IPR001650">
    <property type="entry name" value="Helicase_C-like"/>
</dbReference>
<feature type="region of interest" description="Disordered" evidence="2">
    <location>
        <begin position="338"/>
        <end position="370"/>
    </location>
</feature>